<protein>
    <submittedName>
        <fullName evidence="1">Uncharacterized protein</fullName>
    </submittedName>
</protein>
<evidence type="ECO:0000313" key="1">
    <source>
        <dbReference type="EMBL" id="PSR60766.1"/>
    </source>
</evidence>
<dbReference type="AlphaFoldDB" id="A0A2T2YZ16"/>
<evidence type="ECO:0000313" key="2">
    <source>
        <dbReference type="Proteomes" id="UP000241647"/>
    </source>
</evidence>
<dbReference type="RefSeq" id="WP_063023608.1">
    <property type="nucleotide sequence ID" value="NZ_PYHS01000012.1"/>
</dbReference>
<proteinExistence type="predicted"/>
<reference evidence="1 2" key="1">
    <citation type="submission" date="2018-02" db="EMBL/GenBank/DDBJ databases">
        <title>8 Nocardia nova and 1 Nocardia cyriacigeorgica strain used for evolution to TMP-SMX.</title>
        <authorList>
            <person name="Mehta H."/>
            <person name="Weng J."/>
            <person name="Shamoo Y."/>
        </authorList>
    </citation>
    <scope>NUCLEOTIDE SEQUENCE [LARGE SCALE GENOMIC DNA]</scope>
    <source>
        <strain evidence="1 2">ATCC 33727</strain>
    </source>
</reference>
<name>A0A2T2YZ16_9NOCA</name>
<dbReference type="EMBL" id="PYHS01000012">
    <property type="protein sequence ID" value="PSR60766.1"/>
    <property type="molecule type" value="Genomic_DNA"/>
</dbReference>
<dbReference type="Proteomes" id="UP000241647">
    <property type="component" value="Unassembled WGS sequence"/>
</dbReference>
<sequence length="339" mass="33117">MIAYPTAGFGDVVGGCAIDGVVGRADLVGIGGFVADVVVVAGLVDVVVPGVVATSGDVEVVELAAIEVLAEAVVDLVVVPLAAVVVVPAGAVVVVVDSVAIGTLVEGRVAVGTVVAGRVVVSVLGSAVTVTVDVSTEVVGAVDIVGETTAPGSGTPGKIWIERLAVAEKLAPADAAVEAGVEVSVVVAVVDSVAVAWPAPGSGGSTAGGAIPESAVVSVLPVPSSGTEISLDASDIVLAFTAPASLGTAPQSRVCTVGSPGCACASFTCAGGPESARTTSVIPIAVVTNAVTTPAREICRRNRPPDRGIRRRGSSSISVAVTRCSLLSTVRIRPPLSSL</sequence>
<gene>
    <name evidence="1" type="ORF">C8259_22145</name>
</gene>
<comment type="caution">
    <text evidence="1">The sequence shown here is derived from an EMBL/GenBank/DDBJ whole genome shotgun (WGS) entry which is preliminary data.</text>
</comment>
<accession>A0A2T2YZ16</accession>
<organism evidence="1 2">
    <name type="scientific">Nocardia nova</name>
    <dbReference type="NCBI Taxonomy" id="37330"/>
    <lineage>
        <taxon>Bacteria</taxon>
        <taxon>Bacillati</taxon>
        <taxon>Actinomycetota</taxon>
        <taxon>Actinomycetes</taxon>
        <taxon>Mycobacteriales</taxon>
        <taxon>Nocardiaceae</taxon>
        <taxon>Nocardia</taxon>
    </lineage>
</organism>